<keyword evidence="2" id="KW-1185">Reference proteome</keyword>
<dbReference type="Proteomes" id="UP001283361">
    <property type="component" value="Unassembled WGS sequence"/>
</dbReference>
<reference evidence="1" key="1">
    <citation type="journal article" date="2023" name="G3 (Bethesda)">
        <title>A reference genome for the long-term kleptoplast-retaining sea slug Elysia crispata morphotype clarki.</title>
        <authorList>
            <person name="Eastman K.E."/>
            <person name="Pendleton A.L."/>
            <person name="Shaikh M.A."/>
            <person name="Suttiyut T."/>
            <person name="Ogas R."/>
            <person name="Tomko P."/>
            <person name="Gavelis G."/>
            <person name="Widhalm J.R."/>
            <person name="Wisecaver J.H."/>
        </authorList>
    </citation>
    <scope>NUCLEOTIDE SEQUENCE</scope>
    <source>
        <strain evidence="1">ECLA1</strain>
    </source>
</reference>
<comment type="caution">
    <text evidence="1">The sequence shown here is derived from an EMBL/GenBank/DDBJ whole genome shotgun (WGS) entry which is preliminary data.</text>
</comment>
<gene>
    <name evidence="1" type="ORF">RRG08_025017</name>
</gene>
<sequence length="133" mass="15059">MIYCQREDPRFVLTSENATLGMRQLDNQRQERRPPHLPPAGVHVLQYGLAGADALPGFITSVCTHHFWDVLDPPKRNGGSRQSRWQIEAPSVSSKTPRLWTHYISGPREKSIGRPSYCTAQDALQHELACVLR</sequence>
<proteinExistence type="predicted"/>
<evidence type="ECO:0000313" key="1">
    <source>
        <dbReference type="EMBL" id="KAK3791162.1"/>
    </source>
</evidence>
<name>A0AAE1E251_9GAST</name>
<dbReference type="AlphaFoldDB" id="A0AAE1E251"/>
<protein>
    <submittedName>
        <fullName evidence="1">Uncharacterized protein</fullName>
    </submittedName>
</protein>
<accession>A0AAE1E251</accession>
<dbReference type="EMBL" id="JAWDGP010001483">
    <property type="protein sequence ID" value="KAK3791162.1"/>
    <property type="molecule type" value="Genomic_DNA"/>
</dbReference>
<evidence type="ECO:0000313" key="2">
    <source>
        <dbReference type="Proteomes" id="UP001283361"/>
    </source>
</evidence>
<organism evidence="1 2">
    <name type="scientific">Elysia crispata</name>
    <name type="common">lettuce slug</name>
    <dbReference type="NCBI Taxonomy" id="231223"/>
    <lineage>
        <taxon>Eukaryota</taxon>
        <taxon>Metazoa</taxon>
        <taxon>Spiralia</taxon>
        <taxon>Lophotrochozoa</taxon>
        <taxon>Mollusca</taxon>
        <taxon>Gastropoda</taxon>
        <taxon>Heterobranchia</taxon>
        <taxon>Euthyneura</taxon>
        <taxon>Panpulmonata</taxon>
        <taxon>Sacoglossa</taxon>
        <taxon>Placobranchoidea</taxon>
        <taxon>Plakobranchidae</taxon>
        <taxon>Elysia</taxon>
    </lineage>
</organism>